<evidence type="ECO:0000256" key="2">
    <source>
        <dbReference type="ARBA" id="ARBA00023125"/>
    </source>
</evidence>
<dbReference type="EMBL" id="LT629710">
    <property type="protein sequence ID" value="SDO30608.1"/>
    <property type="molecule type" value="Genomic_DNA"/>
</dbReference>
<dbReference type="Pfam" id="PF00392">
    <property type="entry name" value="GntR"/>
    <property type="match status" value="1"/>
</dbReference>
<dbReference type="RefSeq" id="WP_090474441.1">
    <property type="nucleotide sequence ID" value="NZ_LT629710.1"/>
</dbReference>
<dbReference type="SUPFAM" id="SSF48008">
    <property type="entry name" value="GntR ligand-binding domain-like"/>
    <property type="match status" value="1"/>
</dbReference>
<accession>A0A1H0IGS5</accession>
<dbReference type="InterPro" id="IPR011711">
    <property type="entry name" value="GntR_C"/>
</dbReference>
<dbReference type="Proteomes" id="UP000198741">
    <property type="component" value="Chromosome I"/>
</dbReference>
<dbReference type="SMART" id="SM00895">
    <property type="entry name" value="FCD"/>
    <property type="match status" value="1"/>
</dbReference>
<dbReference type="SUPFAM" id="SSF46785">
    <property type="entry name" value="Winged helix' DNA-binding domain"/>
    <property type="match status" value="1"/>
</dbReference>
<dbReference type="InterPro" id="IPR036388">
    <property type="entry name" value="WH-like_DNA-bd_sf"/>
</dbReference>
<dbReference type="PANTHER" id="PTHR43537">
    <property type="entry name" value="TRANSCRIPTIONAL REGULATOR, GNTR FAMILY"/>
    <property type="match status" value="1"/>
</dbReference>
<evidence type="ECO:0000256" key="3">
    <source>
        <dbReference type="ARBA" id="ARBA00023163"/>
    </source>
</evidence>
<dbReference type="PRINTS" id="PR00035">
    <property type="entry name" value="HTHGNTR"/>
</dbReference>
<name>A0A1H0IGS5_9ACTN</name>
<proteinExistence type="predicted"/>
<evidence type="ECO:0000313" key="6">
    <source>
        <dbReference type="EMBL" id="SDO30608.1"/>
    </source>
</evidence>
<dbReference type="InterPro" id="IPR008920">
    <property type="entry name" value="TF_FadR/GntR_C"/>
</dbReference>
<dbReference type="PANTHER" id="PTHR43537:SF24">
    <property type="entry name" value="GLUCONATE OPERON TRANSCRIPTIONAL REPRESSOR"/>
    <property type="match status" value="1"/>
</dbReference>
<gene>
    <name evidence="6" type="ORF">SAMN04515671_0500</name>
</gene>
<dbReference type="PROSITE" id="PS50949">
    <property type="entry name" value="HTH_GNTR"/>
    <property type="match status" value="1"/>
</dbReference>
<evidence type="ECO:0000313" key="7">
    <source>
        <dbReference type="Proteomes" id="UP000198741"/>
    </source>
</evidence>
<protein>
    <submittedName>
        <fullName evidence="6">Transcriptional regulator, GntR family</fullName>
    </submittedName>
</protein>
<feature type="region of interest" description="Disordered" evidence="4">
    <location>
        <begin position="198"/>
        <end position="224"/>
    </location>
</feature>
<evidence type="ECO:0000259" key="5">
    <source>
        <dbReference type="PROSITE" id="PS50949"/>
    </source>
</evidence>
<dbReference type="GO" id="GO:0003700">
    <property type="term" value="F:DNA-binding transcription factor activity"/>
    <property type="evidence" value="ECO:0007669"/>
    <property type="project" value="InterPro"/>
</dbReference>
<feature type="domain" description="HTH gntR-type" evidence="5">
    <location>
        <begin position="7"/>
        <end position="75"/>
    </location>
</feature>
<dbReference type="Gene3D" id="1.10.10.10">
    <property type="entry name" value="Winged helix-like DNA-binding domain superfamily/Winged helix DNA-binding domain"/>
    <property type="match status" value="1"/>
</dbReference>
<dbReference type="Gene3D" id="1.20.120.530">
    <property type="entry name" value="GntR ligand-binding domain-like"/>
    <property type="match status" value="1"/>
</dbReference>
<evidence type="ECO:0000256" key="1">
    <source>
        <dbReference type="ARBA" id="ARBA00023015"/>
    </source>
</evidence>
<dbReference type="AlphaFoldDB" id="A0A1H0IGS5"/>
<dbReference type="GO" id="GO:0003677">
    <property type="term" value="F:DNA binding"/>
    <property type="evidence" value="ECO:0007669"/>
    <property type="project" value="UniProtKB-KW"/>
</dbReference>
<keyword evidence="1" id="KW-0805">Transcription regulation</keyword>
<reference evidence="6 7" key="1">
    <citation type="submission" date="2016-10" db="EMBL/GenBank/DDBJ databases">
        <authorList>
            <person name="de Groot N.N."/>
        </authorList>
    </citation>
    <scope>NUCLEOTIDE SEQUENCE [LARGE SCALE GENOMIC DNA]</scope>
    <source>
        <strain evidence="7">P4-7,KCTC 19426,CECT 7604</strain>
    </source>
</reference>
<keyword evidence="7" id="KW-1185">Reference proteome</keyword>
<dbReference type="CDD" id="cd07377">
    <property type="entry name" value="WHTH_GntR"/>
    <property type="match status" value="1"/>
</dbReference>
<dbReference type="Pfam" id="PF07729">
    <property type="entry name" value="FCD"/>
    <property type="match status" value="1"/>
</dbReference>
<dbReference type="InterPro" id="IPR000524">
    <property type="entry name" value="Tscrpt_reg_HTH_GntR"/>
</dbReference>
<dbReference type="InterPro" id="IPR036390">
    <property type="entry name" value="WH_DNA-bd_sf"/>
</dbReference>
<sequence length="264" mass="27342">MTARPVARSYQTVLARIEADLAGGRLQVGGRLPGERVLAERYGVSRASVREAIRVLEAMGLIRTAAGSGPEAGAILISDPAAPIGAALRWHLASRHLPVGDLVATRVLIESWALREAATAQAIALGTAQALDLGPARTLLSAMDAPELGATEFLALDTRFHVELARLAGNVVITAIMSAMREGIESYVTQAVAALPPAPDKDSLPASGPSSRGRDDGPGWPEMAGLLRTQHTGMLDAVAAGNPVVAAELVAAHIEGFYRATGVG</sequence>
<keyword evidence="2" id="KW-0238">DNA-binding</keyword>
<evidence type="ECO:0000256" key="4">
    <source>
        <dbReference type="SAM" id="MobiDB-lite"/>
    </source>
</evidence>
<dbReference type="STRING" id="1090615.SAMN04515671_0500"/>
<dbReference type="SMART" id="SM00345">
    <property type="entry name" value="HTH_GNTR"/>
    <property type="match status" value="1"/>
</dbReference>
<organism evidence="6 7">
    <name type="scientific">Nakamurella panacisegetis</name>
    <dbReference type="NCBI Taxonomy" id="1090615"/>
    <lineage>
        <taxon>Bacteria</taxon>
        <taxon>Bacillati</taxon>
        <taxon>Actinomycetota</taxon>
        <taxon>Actinomycetes</taxon>
        <taxon>Nakamurellales</taxon>
        <taxon>Nakamurellaceae</taxon>
        <taxon>Nakamurella</taxon>
    </lineage>
</organism>
<dbReference type="OrthoDB" id="3567645at2"/>
<keyword evidence="3" id="KW-0804">Transcription</keyword>